<dbReference type="OrthoDB" id="2121828at2759"/>
<dbReference type="InterPro" id="IPR008972">
    <property type="entry name" value="Cupredoxin"/>
</dbReference>
<accession>A0A1L9RIY1</accession>
<dbReference type="FunFam" id="2.60.40.420:FF:000061">
    <property type="entry name" value="Laccase TilA"/>
    <property type="match status" value="1"/>
</dbReference>
<comment type="similarity">
    <text evidence="1">Belongs to the multicopper oxidase family.</text>
</comment>
<dbReference type="CDD" id="cd13850">
    <property type="entry name" value="CuRO_1_Abr2_like"/>
    <property type="match status" value="1"/>
</dbReference>
<evidence type="ECO:0000256" key="5">
    <source>
        <dbReference type="ARBA" id="ARBA00023008"/>
    </source>
</evidence>
<feature type="domain" description="Plastocyanin-like" evidence="8">
    <location>
        <begin position="197"/>
        <end position="394"/>
    </location>
</feature>
<evidence type="ECO:0000259" key="10">
    <source>
        <dbReference type="Pfam" id="PF07732"/>
    </source>
</evidence>
<evidence type="ECO:0000256" key="3">
    <source>
        <dbReference type="ARBA" id="ARBA00022729"/>
    </source>
</evidence>
<evidence type="ECO:0000256" key="7">
    <source>
        <dbReference type="SAM" id="SignalP"/>
    </source>
</evidence>
<dbReference type="CDD" id="cd13898">
    <property type="entry name" value="CuRO_3_Abr2_like"/>
    <property type="match status" value="1"/>
</dbReference>
<evidence type="ECO:0000313" key="11">
    <source>
        <dbReference type="EMBL" id="OJJ34900.1"/>
    </source>
</evidence>
<evidence type="ECO:0000256" key="1">
    <source>
        <dbReference type="ARBA" id="ARBA00010609"/>
    </source>
</evidence>
<dbReference type="Gene3D" id="2.60.40.420">
    <property type="entry name" value="Cupredoxins - blue copper proteins"/>
    <property type="match status" value="3"/>
</dbReference>
<evidence type="ECO:0000256" key="2">
    <source>
        <dbReference type="ARBA" id="ARBA00022723"/>
    </source>
</evidence>
<dbReference type="GO" id="GO:0052716">
    <property type="term" value="F:hydroquinone:oxygen oxidoreductase activity"/>
    <property type="evidence" value="ECO:0007669"/>
    <property type="project" value="UniProtKB-ARBA"/>
</dbReference>
<dbReference type="CDD" id="cd13876">
    <property type="entry name" value="CuRO_2_Abr2_like"/>
    <property type="match status" value="1"/>
</dbReference>
<reference evidence="12" key="1">
    <citation type="journal article" date="2017" name="Genome Biol.">
        <title>Comparative genomics reveals high biological diversity and specific adaptations in the industrially and medically important fungal genus Aspergillus.</title>
        <authorList>
            <person name="de Vries R.P."/>
            <person name="Riley R."/>
            <person name="Wiebenga A."/>
            <person name="Aguilar-Osorio G."/>
            <person name="Amillis S."/>
            <person name="Uchima C.A."/>
            <person name="Anderluh G."/>
            <person name="Asadollahi M."/>
            <person name="Askin M."/>
            <person name="Barry K."/>
            <person name="Battaglia E."/>
            <person name="Bayram O."/>
            <person name="Benocci T."/>
            <person name="Braus-Stromeyer S.A."/>
            <person name="Caldana C."/>
            <person name="Canovas D."/>
            <person name="Cerqueira G.C."/>
            <person name="Chen F."/>
            <person name="Chen W."/>
            <person name="Choi C."/>
            <person name="Clum A."/>
            <person name="Dos Santos R.A."/>
            <person name="Damasio A.R."/>
            <person name="Diallinas G."/>
            <person name="Emri T."/>
            <person name="Fekete E."/>
            <person name="Flipphi M."/>
            <person name="Freyberg S."/>
            <person name="Gallo A."/>
            <person name="Gournas C."/>
            <person name="Habgood R."/>
            <person name="Hainaut M."/>
            <person name="Harispe M.L."/>
            <person name="Henrissat B."/>
            <person name="Hilden K.S."/>
            <person name="Hope R."/>
            <person name="Hossain A."/>
            <person name="Karabika E."/>
            <person name="Karaffa L."/>
            <person name="Karanyi Z."/>
            <person name="Krasevec N."/>
            <person name="Kuo A."/>
            <person name="Kusch H."/>
            <person name="LaButti K."/>
            <person name="Lagendijk E.L."/>
            <person name="Lapidus A."/>
            <person name="Levasseur A."/>
            <person name="Lindquist E."/>
            <person name="Lipzen A."/>
            <person name="Logrieco A.F."/>
            <person name="MacCabe A."/>
            <person name="Maekelae M.R."/>
            <person name="Malavazi I."/>
            <person name="Melin P."/>
            <person name="Meyer V."/>
            <person name="Mielnichuk N."/>
            <person name="Miskei M."/>
            <person name="Molnar A.P."/>
            <person name="Mule G."/>
            <person name="Ngan C.Y."/>
            <person name="Orejas M."/>
            <person name="Orosz E."/>
            <person name="Ouedraogo J.P."/>
            <person name="Overkamp K.M."/>
            <person name="Park H.-S."/>
            <person name="Perrone G."/>
            <person name="Piumi F."/>
            <person name="Punt P.J."/>
            <person name="Ram A.F."/>
            <person name="Ramon A."/>
            <person name="Rauscher S."/>
            <person name="Record E."/>
            <person name="Riano-Pachon D.M."/>
            <person name="Robert V."/>
            <person name="Roehrig J."/>
            <person name="Ruller R."/>
            <person name="Salamov A."/>
            <person name="Salih N.S."/>
            <person name="Samson R.A."/>
            <person name="Sandor E."/>
            <person name="Sanguinetti M."/>
            <person name="Schuetze T."/>
            <person name="Sepcic K."/>
            <person name="Shelest E."/>
            <person name="Sherlock G."/>
            <person name="Sophianopoulou V."/>
            <person name="Squina F.M."/>
            <person name="Sun H."/>
            <person name="Susca A."/>
            <person name="Todd R.B."/>
            <person name="Tsang A."/>
            <person name="Unkles S.E."/>
            <person name="van de Wiele N."/>
            <person name="van Rossen-Uffink D."/>
            <person name="Oliveira J.V."/>
            <person name="Vesth T.C."/>
            <person name="Visser J."/>
            <person name="Yu J.-H."/>
            <person name="Zhou M."/>
            <person name="Andersen M.R."/>
            <person name="Archer D.B."/>
            <person name="Baker S.E."/>
            <person name="Benoit I."/>
            <person name="Brakhage A.A."/>
            <person name="Braus G.H."/>
            <person name="Fischer R."/>
            <person name="Frisvad J.C."/>
            <person name="Goldman G.H."/>
            <person name="Houbraken J."/>
            <person name="Oakley B."/>
            <person name="Pocsi I."/>
            <person name="Scazzocchio C."/>
            <person name="Seiboth B."/>
            <person name="vanKuyk P.A."/>
            <person name="Wortman J."/>
            <person name="Dyer P.S."/>
            <person name="Grigoriev I.V."/>
        </authorList>
    </citation>
    <scope>NUCLEOTIDE SEQUENCE [LARGE SCALE GENOMIC DNA]</scope>
    <source>
        <strain evidence="12">DTO 134E9</strain>
    </source>
</reference>
<evidence type="ECO:0000259" key="8">
    <source>
        <dbReference type="Pfam" id="PF00394"/>
    </source>
</evidence>
<evidence type="ECO:0000259" key="9">
    <source>
        <dbReference type="Pfam" id="PF07731"/>
    </source>
</evidence>
<dbReference type="InterPro" id="IPR011707">
    <property type="entry name" value="Cu-oxidase-like_N"/>
</dbReference>
<keyword evidence="5" id="KW-0186">Copper</keyword>
<dbReference type="GeneID" id="63748865"/>
<dbReference type="InterPro" id="IPR001117">
    <property type="entry name" value="Cu-oxidase_2nd"/>
</dbReference>
<feature type="signal peptide" evidence="7">
    <location>
        <begin position="1"/>
        <end position="26"/>
    </location>
</feature>
<dbReference type="InterPro" id="IPR045087">
    <property type="entry name" value="Cu-oxidase_fam"/>
</dbReference>
<feature type="chain" id="PRO_5013177190" evidence="7">
    <location>
        <begin position="27"/>
        <end position="618"/>
    </location>
</feature>
<keyword evidence="12" id="KW-1185">Reference proteome</keyword>
<evidence type="ECO:0000256" key="6">
    <source>
        <dbReference type="ARBA" id="ARBA00023180"/>
    </source>
</evidence>
<keyword evidence="6" id="KW-0325">Glycoprotein</keyword>
<dbReference type="Proteomes" id="UP000184383">
    <property type="component" value="Unassembled WGS sequence"/>
</dbReference>
<dbReference type="InterPro" id="IPR002355">
    <property type="entry name" value="Cu_oxidase_Cu_BS"/>
</dbReference>
<keyword evidence="4" id="KW-0560">Oxidoreductase</keyword>
<dbReference type="GO" id="GO:0005507">
    <property type="term" value="F:copper ion binding"/>
    <property type="evidence" value="ECO:0007669"/>
    <property type="project" value="InterPro"/>
</dbReference>
<dbReference type="FunFam" id="2.60.40.420:FF:000036">
    <property type="entry name" value="L-ascorbate oxidase"/>
    <property type="match status" value="1"/>
</dbReference>
<evidence type="ECO:0000256" key="4">
    <source>
        <dbReference type="ARBA" id="ARBA00023002"/>
    </source>
</evidence>
<dbReference type="AlphaFoldDB" id="A0A1L9RIY1"/>
<dbReference type="STRING" id="1073089.A0A1L9RIY1"/>
<evidence type="ECO:0000313" key="12">
    <source>
        <dbReference type="Proteomes" id="UP000184383"/>
    </source>
</evidence>
<sequence length="618" mass="68204">MAFSMKLLPSRLTLLAVLCLIQWVSCLPGSAQDTINSTTSAAQNAGNTVQFEITLTWEEGEVAGSKRKMILTNGQFPAPTLQLKQGDDVEFRLNNKLPFATTIHFHGIDQQGTPWSDGVPGLSQRPIQSGDHFLYKWKATSYGAYWYHAHTRGQIEDGLYGAISIQPDDSVERPFSMITDDQEELHAILEAEKNTKPMILSDWHTMTSEQFWKAEEVTGLDGYCVNAMLINGKGSVQCLPRDVINEYTTPAQKASLGNATLTDLACFPPIAATEGNFTHYDILSPQGFFEGCTPSQGPTEVLEVNPAAGWVSWDLICAAGVSAPMFSIDEHPMYVYAIDGRYVEPMRVDAVLLHIGTRYSVMVKLDNLAGDYTIRSANQGVNQIVNATAVMSYASPVKTQKGPSKPYINMIGVNTTQDTVILDEAKVVPFPVEVPSMDVDQTFFVEIQRYNASYRWTLGNSSFPLSAEKVPTPLLFNQSAIPQDLTLRTHNGTWVDVLIHMTGGLQPPHPIHKHSNKYFVIGRGSGVFSYTSVAEAMTHIPESFNFKNPQMRDTFPTLPVTAETTWMAIRYHVVNPGPFLLHCHIQAHLSGGMAMALLDGVDAWPEVPPEYELPVSAN</sequence>
<dbReference type="EMBL" id="KV878212">
    <property type="protein sequence ID" value="OJJ34900.1"/>
    <property type="molecule type" value="Genomic_DNA"/>
</dbReference>
<dbReference type="VEuPathDB" id="FungiDB:ASPWEDRAFT_27587"/>
<protein>
    <submittedName>
        <fullName evidence="11">Uncharacterized protein</fullName>
    </submittedName>
</protein>
<dbReference type="InterPro" id="IPR011706">
    <property type="entry name" value="Cu-oxidase_C"/>
</dbReference>
<feature type="domain" description="Plastocyanin-like" evidence="9">
    <location>
        <begin position="480"/>
        <end position="599"/>
    </location>
</feature>
<name>A0A1L9RIY1_ASPWE</name>
<dbReference type="PANTHER" id="PTHR11709">
    <property type="entry name" value="MULTI-COPPER OXIDASE"/>
    <property type="match status" value="1"/>
</dbReference>
<dbReference type="Pfam" id="PF07731">
    <property type="entry name" value="Cu-oxidase_2"/>
    <property type="match status" value="1"/>
</dbReference>
<dbReference type="RefSeq" id="XP_040688576.1">
    <property type="nucleotide sequence ID" value="XM_040833017.1"/>
</dbReference>
<dbReference type="Pfam" id="PF07732">
    <property type="entry name" value="Cu-oxidase_3"/>
    <property type="match status" value="1"/>
</dbReference>
<organism evidence="11 12">
    <name type="scientific">Aspergillus wentii DTO 134E9</name>
    <dbReference type="NCBI Taxonomy" id="1073089"/>
    <lineage>
        <taxon>Eukaryota</taxon>
        <taxon>Fungi</taxon>
        <taxon>Dikarya</taxon>
        <taxon>Ascomycota</taxon>
        <taxon>Pezizomycotina</taxon>
        <taxon>Eurotiomycetes</taxon>
        <taxon>Eurotiomycetidae</taxon>
        <taxon>Eurotiales</taxon>
        <taxon>Aspergillaceae</taxon>
        <taxon>Aspergillus</taxon>
        <taxon>Aspergillus subgen. Cremei</taxon>
    </lineage>
</organism>
<dbReference type="SUPFAM" id="SSF49503">
    <property type="entry name" value="Cupredoxins"/>
    <property type="match status" value="3"/>
</dbReference>
<dbReference type="GO" id="GO:0042440">
    <property type="term" value="P:pigment metabolic process"/>
    <property type="evidence" value="ECO:0007669"/>
    <property type="project" value="UniProtKB-ARBA"/>
</dbReference>
<dbReference type="PANTHER" id="PTHR11709:SF488">
    <property type="entry name" value="LACCASE-RELATED"/>
    <property type="match status" value="1"/>
</dbReference>
<dbReference type="Pfam" id="PF00394">
    <property type="entry name" value="Cu-oxidase"/>
    <property type="match status" value="1"/>
</dbReference>
<dbReference type="PROSITE" id="PS00079">
    <property type="entry name" value="MULTICOPPER_OXIDASE1"/>
    <property type="match status" value="1"/>
</dbReference>
<keyword evidence="3 7" id="KW-0732">Signal</keyword>
<dbReference type="PROSITE" id="PS00080">
    <property type="entry name" value="MULTICOPPER_OXIDASE2"/>
    <property type="match status" value="1"/>
</dbReference>
<dbReference type="InterPro" id="IPR033138">
    <property type="entry name" value="Cu_oxidase_CS"/>
</dbReference>
<gene>
    <name evidence="11" type="ORF">ASPWEDRAFT_27587</name>
</gene>
<feature type="domain" description="Plastocyanin-like" evidence="10">
    <location>
        <begin position="56"/>
        <end position="168"/>
    </location>
</feature>
<proteinExistence type="inferred from homology"/>
<keyword evidence="2" id="KW-0479">Metal-binding</keyword>